<dbReference type="AlphaFoldDB" id="A0A3M5ZK03"/>
<evidence type="ECO:0000313" key="2">
    <source>
        <dbReference type="Proteomes" id="UP000270795"/>
    </source>
</evidence>
<protein>
    <submittedName>
        <fullName evidence="1">Uncharacterized protein</fullName>
    </submittedName>
</protein>
<name>A0A3M5ZK03_PSESS</name>
<gene>
    <name evidence="1" type="ORF">ALP17_111478</name>
</gene>
<proteinExistence type="predicted"/>
<dbReference type="Proteomes" id="UP000270795">
    <property type="component" value="Unassembled WGS sequence"/>
</dbReference>
<accession>A0A3M5ZK03</accession>
<dbReference type="EMBL" id="RBUM01000571">
    <property type="protein sequence ID" value="RMV06898.1"/>
    <property type="molecule type" value="Genomic_DNA"/>
</dbReference>
<reference evidence="1 2" key="1">
    <citation type="submission" date="2018-08" db="EMBL/GenBank/DDBJ databases">
        <title>Recombination of ecologically and evolutionarily significant loci maintains genetic cohesion in the Pseudomonas syringae species complex.</title>
        <authorList>
            <person name="Dillon M."/>
            <person name="Thakur S."/>
            <person name="Almeida R.N.D."/>
            <person name="Weir B.S."/>
            <person name="Guttman D.S."/>
        </authorList>
    </citation>
    <scope>NUCLEOTIDE SEQUENCE [LARGE SCALE GENOMIC DNA]</scope>
    <source>
        <strain evidence="1 2">ICMP 11899</strain>
    </source>
</reference>
<organism evidence="1 2">
    <name type="scientific">Pseudomonas savastanoi</name>
    <name type="common">Pseudomonas syringae pv. savastanoi</name>
    <dbReference type="NCBI Taxonomy" id="29438"/>
    <lineage>
        <taxon>Bacteria</taxon>
        <taxon>Pseudomonadati</taxon>
        <taxon>Pseudomonadota</taxon>
        <taxon>Gammaproteobacteria</taxon>
        <taxon>Pseudomonadales</taxon>
        <taxon>Pseudomonadaceae</taxon>
        <taxon>Pseudomonas</taxon>
    </lineage>
</organism>
<evidence type="ECO:0000313" key="1">
    <source>
        <dbReference type="EMBL" id="RMV06898.1"/>
    </source>
</evidence>
<comment type="caution">
    <text evidence="1">The sequence shown here is derived from an EMBL/GenBank/DDBJ whole genome shotgun (WGS) entry which is preliminary data.</text>
</comment>
<sequence length="108" mass="12101">MQVVFGDEVTPLQGHILLILRRHDIGRRAVYAVLIKKQPDDLMSACEYGFGEQQGSSRGGRMGGGKKRDGEFHDRLCQQNIRNDKEFKGRRVSLARFDLQALGQGATV</sequence>